<evidence type="ECO:0000313" key="1">
    <source>
        <dbReference type="EMBL" id="TVY09102.1"/>
    </source>
</evidence>
<protein>
    <submittedName>
        <fullName evidence="1">DUF1904 family protein</fullName>
    </submittedName>
</protein>
<reference evidence="1 2" key="1">
    <citation type="submission" date="2019-07" db="EMBL/GenBank/DDBJ databases">
        <authorList>
            <person name="Kim J."/>
        </authorList>
    </citation>
    <scope>NUCLEOTIDE SEQUENCE [LARGE SCALE GENOMIC DNA]</scope>
    <source>
        <strain evidence="1 2">JC52</strain>
    </source>
</reference>
<dbReference type="SUPFAM" id="SSF55331">
    <property type="entry name" value="Tautomerase/MIF"/>
    <property type="match status" value="1"/>
</dbReference>
<name>A0A559KAF6_9BACL</name>
<comment type="caution">
    <text evidence="1">The sequence shown here is derived from an EMBL/GenBank/DDBJ whole genome shotgun (WGS) entry which is preliminary data.</text>
</comment>
<dbReference type="RefSeq" id="WP_144848181.1">
    <property type="nucleotide sequence ID" value="NZ_VNJI01000017.1"/>
</dbReference>
<dbReference type="Gene3D" id="3.30.429.10">
    <property type="entry name" value="Macrophage Migration Inhibitory Factor"/>
    <property type="match status" value="1"/>
</dbReference>
<dbReference type="InterPro" id="IPR015017">
    <property type="entry name" value="DUF1904"/>
</dbReference>
<dbReference type="OrthoDB" id="5587545at2"/>
<dbReference type="Proteomes" id="UP000317036">
    <property type="component" value="Unassembled WGS sequence"/>
</dbReference>
<keyword evidence="2" id="KW-1185">Reference proteome</keyword>
<dbReference type="Pfam" id="PF08921">
    <property type="entry name" value="DUF1904"/>
    <property type="match status" value="1"/>
</dbReference>
<proteinExistence type="predicted"/>
<organism evidence="1 2">
    <name type="scientific">Paenibacillus cremeus</name>
    <dbReference type="NCBI Taxonomy" id="2163881"/>
    <lineage>
        <taxon>Bacteria</taxon>
        <taxon>Bacillati</taxon>
        <taxon>Bacillota</taxon>
        <taxon>Bacilli</taxon>
        <taxon>Bacillales</taxon>
        <taxon>Paenibacillaceae</taxon>
        <taxon>Paenibacillus</taxon>
    </lineage>
</organism>
<sequence>MPHLSVRGIEAEDLRTISQPLVEELAAICACGEDQFTIGCFATISVFGGAFVSTYPFIEVAWFDRGQETRDKFAQAITKHVLSLGIPEVEIAFKAYLPECYYANGEHF</sequence>
<gene>
    <name evidence="1" type="ORF">FPZ49_15445</name>
</gene>
<dbReference type="InterPro" id="IPR014347">
    <property type="entry name" value="Tautomerase/MIF_sf"/>
</dbReference>
<evidence type="ECO:0000313" key="2">
    <source>
        <dbReference type="Proteomes" id="UP000317036"/>
    </source>
</evidence>
<accession>A0A559KAF6</accession>
<dbReference type="EMBL" id="VNJI01000017">
    <property type="protein sequence ID" value="TVY09102.1"/>
    <property type="molecule type" value="Genomic_DNA"/>
</dbReference>
<dbReference type="AlphaFoldDB" id="A0A559KAF6"/>